<dbReference type="AlphaFoldDB" id="N6WWS0"/>
<evidence type="ECO:0000313" key="3">
    <source>
        <dbReference type="Proteomes" id="UP000013165"/>
    </source>
</evidence>
<dbReference type="PANTHER" id="PTHR38433:SF1">
    <property type="entry name" value="DUF1641 DOMAIN-CONTAINING PROTEIN"/>
    <property type="match status" value="1"/>
</dbReference>
<sequence>MAKRILYEVPTPPEPDTAREELDQLVENLSNAGVLRFANDLLKASPEVSEILLRGINTQESRNAVQNLSLLVMALGRLPPERMATITRAFTEGLDSMEEAATDKTDERPPGVFGFYRLLHDEELWAGLRPVLAGLKGFSDRIHEPPEKPAAKREAERNSK</sequence>
<dbReference type="HOGENOM" id="CLU_109261_0_0_6"/>
<proteinExistence type="predicted"/>
<organism evidence="2 3">
    <name type="scientific">Marinobacter nanhaiticus D15-8W</name>
    <dbReference type="NCBI Taxonomy" id="626887"/>
    <lineage>
        <taxon>Bacteria</taxon>
        <taxon>Pseudomonadati</taxon>
        <taxon>Pseudomonadota</taxon>
        <taxon>Gammaproteobacteria</taxon>
        <taxon>Pseudomonadales</taxon>
        <taxon>Marinobacteraceae</taxon>
        <taxon>Marinobacter</taxon>
    </lineage>
</organism>
<comment type="caution">
    <text evidence="2">The sequence shown here is derived from an EMBL/GenBank/DDBJ whole genome shotgun (WGS) entry which is preliminary data.</text>
</comment>
<dbReference type="PATRIC" id="fig|626887.3.peg.3526"/>
<gene>
    <name evidence="2" type="ORF">J057_17645</name>
</gene>
<dbReference type="PANTHER" id="PTHR38433">
    <property type="match status" value="1"/>
</dbReference>
<dbReference type="EMBL" id="APLQ01000014">
    <property type="protein sequence ID" value="ENO13243.1"/>
    <property type="molecule type" value="Genomic_DNA"/>
</dbReference>
<evidence type="ECO:0000256" key="1">
    <source>
        <dbReference type="SAM" id="MobiDB-lite"/>
    </source>
</evidence>
<dbReference type="STRING" id="626887.J057_17645"/>
<keyword evidence="3" id="KW-1185">Reference proteome</keyword>
<accession>N6WWS0</accession>
<dbReference type="eggNOG" id="COG2427">
    <property type="taxonomic scope" value="Bacteria"/>
</dbReference>
<reference evidence="2 3" key="1">
    <citation type="journal article" date="2013" name="Genome Announc.">
        <title>Genome Sequence of the Polycyclic Aromatic Hydrocarbon-Degrading Bacterium Strain Marinobacter nanhaiticus D15-8WT.</title>
        <authorList>
            <person name="Cui Z."/>
            <person name="Gao W."/>
            <person name="Li Q."/>
            <person name="Xu G."/>
            <person name="Zheng L."/>
        </authorList>
    </citation>
    <scope>NUCLEOTIDE SEQUENCE [LARGE SCALE GENOMIC DNA]</scope>
    <source>
        <strain evidence="2 3">D15-8W</strain>
    </source>
</reference>
<protein>
    <submittedName>
        <fullName evidence="2">DUF1641 domain-containing protein</fullName>
    </submittedName>
</protein>
<dbReference type="Proteomes" id="UP000013165">
    <property type="component" value="Unassembled WGS sequence"/>
</dbReference>
<feature type="region of interest" description="Disordered" evidence="1">
    <location>
        <begin position="138"/>
        <end position="160"/>
    </location>
</feature>
<dbReference type="RefSeq" id="WP_004581468.1">
    <property type="nucleotide sequence ID" value="NZ_AP028878.1"/>
</dbReference>
<dbReference type="OrthoDB" id="5795508at2"/>
<name>N6WWS0_9GAMM</name>
<evidence type="ECO:0000313" key="2">
    <source>
        <dbReference type="EMBL" id="ENO13243.1"/>
    </source>
</evidence>